<feature type="transmembrane region" description="Helical" evidence="14">
    <location>
        <begin position="146"/>
        <end position="165"/>
    </location>
</feature>
<feature type="transmembrane region" description="Helical" evidence="14">
    <location>
        <begin position="214"/>
        <end position="237"/>
    </location>
</feature>
<feature type="transmembrane region" description="Helical" evidence="14">
    <location>
        <begin position="92"/>
        <end position="115"/>
    </location>
</feature>
<comment type="catalytic activity">
    <reaction evidence="13 14">
        <text>heme b + (2E,6E)-farnesyl diphosphate + H2O = Fe(II)-heme o + diphosphate</text>
        <dbReference type="Rhea" id="RHEA:28070"/>
        <dbReference type="ChEBI" id="CHEBI:15377"/>
        <dbReference type="ChEBI" id="CHEBI:33019"/>
        <dbReference type="ChEBI" id="CHEBI:60344"/>
        <dbReference type="ChEBI" id="CHEBI:60530"/>
        <dbReference type="ChEBI" id="CHEBI:175763"/>
        <dbReference type="EC" id="2.5.1.141"/>
    </reaction>
</comment>
<evidence type="ECO:0000256" key="6">
    <source>
        <dbReference type="ARBA" id="ARBA00022692"/>
    </source>
</evidence>
<comment type="subcellular location">
    <subcellularLocation>
        <location evidence="1 14">Cell membrane</location>
        <topology evidence="1 14">Multi-pass membrane protein</topology>
    </subcellularLocation>
</comment>
<feature type="transmembrane region" description="Helical" evidence="14">
    <location>
        <begin position="48"/>
        <end position="71"/>
    </location>
</feature>
<dbReference type="InterPro" id="IPR030470">
    <property type="entry name" value="UbiA_prenylTrfase_CS"/>
</dbReference>
<dbReference type="AlphaFoldDB" id="A0A3E0HA47"/>
<dbReference type="HAMAP" id="MF_00154">
    <property type="entry name" value="CyoE_CtaB"/>
    <property type="match status" value="1"/>
</dbReference>
<feature type="transmembrane region" description="Helical" evidence="14">
    <location>
        <begin position="121"/>
        <end position="139"/>
    </location>
</feature>
<evidence type="ECO:0000256" key="4">
    <source>
        <dbReference type="ARBA" id="ARBA00022475"/>
    </source>
</evidence>
<keyword evidence="4 14" id="KW-1003">Cell membrane</keyword>
<dbReference type="GO" id="GO:0048034">
    <property type="term" value="P:heme O biosynthetic process"/>
    <property type="evidence" value="ECO:0007669"/>
    <property type="project" value="UniProtKB-UniRule"/>
</dbReference>
<keyword evidence="7 14" id="KW-1133">Transmembrane helix</keyword>
<protein>
    <recommendedName>
        <fullName evidence="11 14">Protoheme IX farnesyltransferase</fullName>
        <ecNumber evidence="3 14">2.5.1.141</ecNumber>
    </recommendedName>
    <alternativeName>
        <fullName evidence="12 14">Heme B farnesyltransferase</fullName>
    </alternativeName>
    <alternativeName>
        <fullName evidence="10 14">Heme O synthase</fullName>
    </alternativeName>
</protein>
<accession>A0A3E0HA47</accession>
<dbReference type="InterPro" id="IPR044878">
    <property type="entry name" value="UbiA_sf"/>
</dbReference>
<dbReference type="PROSITE" id="PS00943">
    <property type="entry name" value="UBIA"/>
    <property type="match status" value="1"/>
</dbReference>
<dbReference type="GO" id="GO:0005886">
    <property type="term" value="C:plasma membrane"/>
    <property type="evidence" value="ECO:0007669"/>
    <property type="project" value="UniProtKB-SubCell"/>
</dbReference>
<dbReference type="FunFam" id="1.10.357.140:FF:000001">
    <property type="entry name" value="Protoheme IX farnesyltransferase"/>
    <property type="match status" value="1"/>
</dbReference>
<keyword evidence="8 14" id="KW-0350">Heme biosynthesis</keyword>
<reference evidence="15 16" key="1">
    <citation type="submission" date="2018-08" db="EMBL/GenBank/DDBJ databases">
        <title>Genomic Encyclopedia of Type Strains, Phase IV (KMG-IV): sequencing the most valuable type-strain genomes for metagenomic binning, comparative biology and taxonomic classification.</title>
        <authorList>
            <person name="Goeker M."/>
        </authorList>
    </citation>
    <scope>NUCLEOTIDE SEQUENCE [LARGE SCALE GENOMIC DNA]</scope>
    <source>
        <strain evidence="15 16">DSM 26022</strain>
    </source>
</reference>
<comment type="miscellaneous">
    <text evidence="14">Carbon 2 of the heme B porphyrin ring is defined according to the Fischer nomenclature.</text>
</comment>
<evidence type="ECO:0000313" key="15">
    <source>
        <dbReference type="EMBL" id="REH40524.1"/>
    </source>
</evidence>
<feature type="transmembrane region" description="Helical" evidence="14">
    <location>
        <begin position="171"/>
        <end position="193"/>
    </location>
</feature>
<evidence type="ECO:0000256" key="12">
    <source>
        <dbReference type="ARBA" id="ARBA00042475"/>
    </source>
</evidence>
<evidence type="ECO:0000313" key="16">
    <source>
        <dbReference type="Proteomes" id="UP000256774"/>
    </source>
</evidence>
<evidence type="ECO:0000256" key="8">
    <source>
        <dbReference type="ARBA" id="ARBA00023133"/>
    </source>
</evidence>
<comment type="pathway">
    <text evidence="2 14">Porphyrin-containing compound metabolism; heme O biosynthesis; heme O from protoheme: step 1/1.</text>
</comment>
<evidence type="ECO:0000256" key="11">
    <source>
        <dbReference type="ARBA" id="ARBA00040810"/>
    </source>
</evidence>
<dbReference type="UniPathway" id="UPA00834">
    <property type="reaction ID" value="UER00712"/>
</dbReference>
<comment type="function">
    <text evidence="14">Converts heme B (protoheme IX) to heme O by substitution of the vinyl group on carbon 2 of heme B porphyrin ring with a hydroxyethyl farnesyl side group.</text>
</comment>
<dbReference type="EMBL" id="QUNR01000001">
    <property type="protein sequence ID" value="REH40524.1"/>
    <property type="molecule type" value="Genomic_DNA"/>
</dbReference>
<keyword evidence="9 14" id="KW-0472">Membrane</keyword>
<evidence type="ECO:0000256" key="3">
    <source>
        <dbReference type="ARBA" id="ARBA00012292"/>
    </source>
</evidence>
<sequence length="300" mass="32866">MTAHISTVTMNPSWRDFWALTKPRVVAMLMVTALVGMVLAPHEWLGVWQYTAAIVGLWAGMASAAVINQWVDQHYDAVMARTQGRPLVQGKVTAAMALGWAGLLAAVSMILLSVWVNPLTAWLTALGMVGYAGIYTRYLKRATPQNIVIGGLSGALPPLLGWAAVTGQMSAEAWLLVLLIFVWTPPHFWALAIHRRDEYAEAGIPMLPVTHGIALTKTLVWYYTILLLVVSLLPYLIGMMGPVYLLAAVVFGLGFMREAWKLRFQPTEGQAMKTFGFSIVYLLGVFGALLLDRVISVLLA</sequence>
<evidence type="ECO:0000256" key="2">
    <source>
        <dbReference type="ARBA" id="ARBA00004919"/>
    </source>
</evidence>
<feature type="transmembrane region" description="Helical" evidence="14">
    <location>
        <begin position="272"/>
        <end position="291"/>
    </location>
</feature>
<dbReference type="CDD" id="cd13957">
    <property type="entry name" value="PT_UbiA_Cox10"/>
    <property type="match status" value="1"/>
</dbReference>
<dbReference type="Pfam" id="PF01040">
    <property type="entry name" value="UbiA"/>
    <property type="match status" value="1"/>
</dbReference>
<evidence type="ECO:0000256" key="7">
    <source>
        <dbReference type="ARBA" id="ARBA00022989"/>
    </source>
</evidence>
<comment type="similarity">
    <text evidence="14">Belongs to the UbiA prenyltransferase family. Protoheme IX farnesyltransferase subfamily.</text>
</comment>
<comment type="caution">
    <text evidence="15">The sequence shown here is derived from an EMBL/GenBank/DDBJ whole genome shotgun (WGS) entry which is preliminary data.</text>
</comment>
<evidence type="ECO:0000256" key="9">
    <source>
        <dbReference type="ARBA" id="ARBA00023136"/>
    </source>
</evidence>
<dbReference type="Proteomes" id="UP000256774">
    <property type="component" value="Unassembled WGS sequence"/>
</dbReference>
<dbReference type="InterPro" id="IPR006369">
    <property type="entry name" value="Protohaem_IX_farnesylTrfase"/>
</dbReference>
<dbReference type="NCBIfam" id="NF003349">
    <property type="entry name" value="PRK04375.1-2"/>
    <property type="match status" value="1"/>
</dbReference>
<dbReference type="RefSeq" id="WP_116207553.1">
    <property type="nucleotide sequence ID" value="NZ_QUNR01000001.1"/>
</dbReference>
<evidence type="ECO:0000256" key="1">
    <source>
        <dbReference type="ARBA" id="ARBA00004651"/>
    </source>
</evidence>
<dbReference type="PANTHER" id="PTHR43448">
    <property type="entry name" value="PROTOHEME IX FARNESYLTRANSFERASE, MITOCHONDRIAL"/>
    <property type="match status" value="1"/>
</dbReference>
<evidence type="ECO:0000256" key="14">
    <source>
        <dbReference type="HAMAP-Rule" id="MF_00154"/>
    </source>
</evidence>
<feature type="transmembrane region" description="Helical" evidence="14">
    <location>
        <begin position="243"/>
        <end position="260"/>
    </location>
</feature>
<name>A0A3E0HA47_9GAMM</name>
<dbReference type="PANTHER" id="PTHR43448:SF7">
    <property type="entry name" value="4-HYDROXYBENZOATE SOLANESYLTRANSFERASE"/>
    <property type="match status" value="1"/>
</dbReference>
<dbReference type="InterPro" id="IPR000537">
    <property type="entry name" value="UbiA_prenyltransferase"/>
</dbReference>
<organism evidence="15 16">
    <name type="scientific">Paraperlucidibaca baekdonensis</name>
    <dbReference type="NCBI Taxonomy" id="748120"/>
    <lineage>
        <taxon>Bacteria</taxon>
        <taxon>Pseudomonadati</taxon>
        <taxon>Pseudomonadota</taxon>
        <taxon>Gammaproteobacteria</taxon>
        <taxon>Moraxellales</taxon>
        <taxon>Moraxellaceae</taxon>
        <taxon>Paraperlucidibaca</taxon>
    </lineage>
</organism>
<feature type="transmembrane region" description="Helical" evidence="14">
    <location>
        <begin position="25"/>
        <end position="42"/>
    </location>
</feature>
<gene>
    <name evidence="14" type="primary">cyoE</name>
    <name evidence="15" type="ORF">DFR26_0725</name>
</gene>
<dbReference type="EC" id="2.5.1.141" evidence="3 14"/>
<evidence type="ECO:0000256" key="5">
    <source>
        <dbReference type="ARBA" id="ARBA00022679"/>
    </source>
</evidence>
<dbReference type="OrthoDB" id="9814417at2"/>
<evidence type="ECO:0000256" key="13">
    <source>
        <dbReference type="ARBA" id="ARBA00047690"/>
    </source>
</evidence>
<dbReference type="NCBIfam" id="TIGR01473">
    <property type="entry name" value="cyoE_ctaB"/>
    <property type="match status" value="1"/>
</dbReference>
<keyword evidence="6 14" id="KW-0812">Transmembrane</keyword>
<evidence type="ECO:0000256" key="10">
    <source>
        <dbReference type="ARBA" id="ARBA00030253"/>
    </source>
</evidence>
<keyword evidence="5 14" id="KW-0808">Transferase</keyword>
<proteinExistence type="inferred from homology"/>
<dbReference type="GO" id="GO:0008495">
    <property type="term" value="F:protoheme IX farnesyltransferase activity"/>
    <property type="evidence" value="ECO:0007669"/>
    <property type="project" value="UniProtKB-UniRule"/>
</dbReference>
<dbReference type="Gene3D" id="1.10.357.140">
    <property type="entry name" value="UbiA prenyltransferase"/>
    <property type="match status" value="1"/>
</dbReference>
<keyword evidence="16" id="KW-1185">Reference proteome</keyword>